<proteinExistence type="predicted"/>
<evidence type="ECO:0000313" key="2">
    <source>
        <dbReference type="EMBL" id="TFK78478.1"/>
    </source>
</evidence>
<evidence type="ECO:0000313" key="3">
    <source>
        <dbReference type="Proteomes" id="UP000308197"/>
    </source>
</evidence>
<evidence type="ECO:0000256" key="1">
    <source>
        <dbReference type="SAM" id="MobiDB-lite"/>
    </source>
</evidence>
<gene>
    <name evidence="2" type="ORF">K466DRAFT_570811</name>
</gene>
<dbReference type="InParanoid" id="A0A5C3NQ31"/>
<feature type="non-terminal residue" evidence="2">
    <location>
        <position position="344"/>
    </location>
</feature>
<keyword evidence="3" id="KW-1185">Reference proteome</keyword>
<feature type="region of interest" description="Disordered" evidence="1">
    <location>
        <begin position="188"/>
        <end position="218"/>
    </location>
</feature>
<reference evidence="2 3" key="1">
    <citation type="journal article" date="2019" name="Nat. Ecol. Evol.">
        <title>Megaphylogeny resolves global patterns of mushroom evolution.</title>
        <authorList>
            <person name="Varga T."/>
            <person name="Krizsan K."/>
            <person name="Foldi C."/>
            <person name="Dima B."/>
            <person name="Sanchez-Garcia M."/>
            <person name="Sanchez-Ramirez S."/>
            <person name="Szollosi G.J."/>
            <person name="Szarkandi J.G."/>
            <person name="Papp V."/>
            <person name="Albert L."/>
            <person name="Andreopoulos W."/>
            <person name="Angelini C."/>
            <person name="Antonin V."/>
            <person name="Barry K.W."/>
            <person name="Bougher N.L."/>
            <person name="Buchanan P."/>
            <person name="Buyck B."/>
            <person name="Bense V."/>
            <person name="Catcheside P."/>
            <person name="Chovatia M."/>
            <person name="Cooper J."/>
            <person name="Damon W."/>
            <person name="Desjardin D."/>
            <person name="Finy P."/>
            <person name="Geml J."/>
            <person name="Haridas S."/>
            <person name="Hughes K."/>
            <person name="Justo A."/>
            <person name="Karasinski D."/>
            <person name="Kautmanova I."/>
            <person name="Kiss B."/>
            <person name="Kocsube S."/>
            <person name="Kotiranta H."/>
            <person name="LaButti K.M."/>
            <person name="Lechner B.E."/>
            <person name="Liimatainen K."/>
            <person name="Lipzen A."/>
            <person name="Lukacs Z."/>
            <person name="Mihaltcheva S."/>
            <person name="Morgado L.N."/>
            <person name="Niskanen T."/>
            <person name="Noordeloos M.E."/>
            <person name="Ohm R.A."/>
            <person name="Ortiz-Santana B."/>
            <person name="Ovrebo C."/>
            <person name="Racz N."/>
            <person name="Riley R."/>
            <person name="Savchenko A."/>
            <person name="Shiryaev A."/>
            <person name="Soop K."/>
            <person name="Spirin V."/>
            <person name="Szebenyi C."/>
            <person name="Tomsovsky M."/>
            <person name="Tulloss R.E."/>
            <person name="Uehling J."/>
            <person name="Grigoriev I.V."/>
            <person name="Vagvolgyi C."/>
            <person name="Papp T."/>
            <person name="Martin F.M."/>
            <person name="Miettinen O."/>
            <person name="Hibbett D.S."/>
            <person name="Nagy L.G."/>
        </authorList>
    </citation>
    <scope>NUCLEOTIDE SEQUENCE [LARGE SCALE GENOMIC DNA]</scope>
    <source>
        <strain evidence="2 3">HHB13444</strain>
    </source>
</reference>
<dbReference type="EMBL" id="ML212507">
    <property type="protein sequence ID" value="TFK78478.1"/>
    <property type="molecule type" value="Genomic_DNA"/>
</dbReference>
<feature type="compositionally biased region" description="Polar residues" evidence="1">
    <location>
        <begin position="148"/>
        <end position="172"/>
    </location>
</feature>
<dbReference type="Proteomes" id="UP000308197">
    <property type="component" value="Unassembled WGS sequence"/>
</dbReference>
<protein>
    <submittedName>
        <fullName evidence="2">Uncharacterized protein</fullName>
    </submittedName>
</protein>
<dbReference type="AlphaFoldDB" id="A0A5C3NQ31"/>
<name>A0A5C3NQ31_9APHY</name>
<feature type="region of interest" description="Disordered" evidence="1">
    <location>
        <begin position="143"/>
        <end position="172"/>
    </location>
</feature>
<organism evidence="2 3">
    <name type="scientific">Polyporus arcularius HHB13444</name>
    <dbReference type="NCBI Taxonomy" id="1314778"/>
    <lineage>
        <taxon>Eukaryota</taxon>
        <taxon>Fungi</taxon>
        <taxon>Dikarya</taxon>
        <taxon>Basidiomycota</taxon>
        <taxon>Agaricomycotina</taxon>
        <taxon>Agaricomycetes</taxon>
        <taxon>Polyporales</taxon>
        <taxon>Polyporaceae</taxon>
        <taxon>Polyporus</taxon>
    </lineage>
</organism>
<accession>A0A5C3NQ31</accession>
<feature type="compositionally biased region" description="Basic and acidic residues" evidence="1">
    <location>
        <begin position="193"/>
        <end position="202"/>
    </location>
</feature>
<sequence length="344" mass="36707">MSGEHCVLQKPRYADAPDLLDTASAERVLARPFTTILPRCCGYLCPPISSTQSTLNRAPRTAAEPSQICTFPSHLDDPRLRHSMMVFDGARVNLGKPKMQTSPSGQIPRLSRYVSTTRHNRCAAISTIRGLQDLQAEDIEHPAGVDTPYTTHMSSPSYGPSTASREQPTRTPASMGYAGAHLATRVLGKGHAHARDRAEPHRPPPFALSPEQGTSQQKSQTMIIIFEAQDDGHWQTCVSNGANVASLPKYPSNTVVTDDLGSIPHSSASLTLLFRAPAAIPVPLQSSAAFPPALPGCTVAPSQAIPPHSLLAPPHARVPQCSTLTPYVSEQPVLHGGGGGYALM</sequence>